<sequence>MPRPQPSAAFFEDADEDGNVMADSRRYAKSTIASAPGSPVKQQMNTGKKKASRRTELSSPEESDSTEHASGSSRHKSKDKRHSVSRSKGKEPEKQRPIVRSSKTAPSRTVRHHDEASYYGMADHHTIPASSRPRALTSRPQTYYGQRPPLSQSAYYPPGPQAPPTSYPPPPWLGGPLLGSSPLASSPMAHPEDYFARGSDALASRFARGEQHHRPSSAMGHHVGSHGSIYDYDAPPPPQKLVARKPSLSTRPSKEQKDRGLMPPPPPVRSQTTQPRQAFKPPPPPQQQQQQQQHSHPRKSVGFDEDDFSEADARLYRDVDRRGSIDFTKMPIRSKRHSLGPEYFEDDDYSIEPAASKSSRRENRRSASYQLDDQVKNASRYLEATGGTSTALTNENLRRIKNGGSSRSTRSTASRDESSFKQSAATRTTRSSSNDDDITIKVPSGAVVEVGNAKINCTNGGEINIGRGGGGSERGTVYDDDGRSRAPKSERPSNRTRTSSQSVHSRRPRALLGAHPEDHAQYPERHGPTYSEHHAPSYPFHDYTYAPRYPVAYPGTHYDESDYDD</sequence>
<feature type="compositionally biased region" description="Basic residues" evidence="1">
    <location>
        <begin position="73"/>
        <end position="87"/>
    </location>
</feature>
<feature type="compositionally biased region" description="Low complexity" evidence="1">
    <location>
        <begin position="174"/>
        <end position="187"/>
    </location>
</feature>
<feature type="compositionally biased region" description="Polar residues" evidence="1">
    <location>
        <begin position="138"/>
        <end position="152"/>
    </location>
</feature>
<evidence type="ECO:0000313" key="2">
    <source>
        <dbReference type="EMBL" id="KAH6655013.1"/>
    </source>
</evidence>
<feature type="region of interest" description="Disordered" evidence="1">
    <location>
        <begin position="1"/>
        <end position="193"/>
    </location>
</feature>
<dbReference type="EMBL" id="JAGPXC010000003">
    <property type="protein sequence ID" value="KAH6655013.1"/>
    <property type="molecule type" value="Genomic_DNA"/>
</dbReference>
<dbReference type="GeneID" id="70124473"/>
<protein>
    <submittedName>
        <fullName evidence="2">Uncharacterized protein</fullName>
    </submittedName>
</protein>
<feature type="compositionally biased region" description="Basic and acidic residues" evidence="1">
    <location>
        <begin position="311"/>
        <end position="324"/>
    </location>
</feature>
<keyword evidence="3" id="KW-1185">Reference proteome</keyword>
<feature type="compositionally biased region" description="Polar residues" evidence="1">
    <location>
        <begin position="386"/>
        <end position="395"/>
    </location>
</feature>
<dbReference type="OrthoDB" id="4898142at2759"/>
<comment type="caution">
    <text evidence="2">The sequence shown here is derived from an EMBL/GenBank/DDBJ whole genome shotgun (WGS) entry which is preliminary data.</text>
</comment>
<dbReference type="Proteomes" id="UP000758603">
    <property type="component" value="Unassembled WGS sequence"/>
</dbReference>
<feature type="compositionally biased region" description="Low complexity" evidence="1">
    <location>
        <begin position="423"/>
        <end position="432"/>
    </location>
</feature>
<feature type="compositionally biased region" description="Pro residues" evidence="1">
    <location>
        <begin position="157"/>
        <end position="173"/>
    </location>
</feature>
<feature type="compositionally biased region" description="Basic and acidic residues" evidence="1">
    <location>
        <begin position="476"/>
        <end position="493"/>
    </location>
</feature>
<evidence type="ECO:0000313" key="3">
    <source>
        <dbReference type="Proteomes" id="UP000758603"/>
    </source>
</evidence>
<accession>A0A9P8ZYH0</accession>
<dbReference type="RefSeq" id="XP_045959278.1">
    <property type="nucleotide sequence ID" value="XM_046095580.1"/>
</dbReference>
<gene>
    <name evidence="2" type="ORF">BKA67DRAFT_223431</name>
</gene>
<feature type="region of interest" description="Disordered" evidence="1">
    <location>
        <begin position="205"/>
        <end position="444"/>
    </location>
</feature>
<reference evidence="2" key="1">
    <citation type="journal article" date="2021" name="Nat. Commun.">
        <title>Genetic determinants of endophytism in the Arabidopsis root mycobiome.</title>
        <authorList>
            <person name="Mesny F."/>
            <person name="Miyauchi S."/>
            <person name="Thiergart T."/>
            <person name="Pickel B."/>
            <person name="Atanasova L."/>
            <person name="Karlsson M."/>
            <person name="Huettel B."/>
            <person name="Barry K.W."/>
            <person name="Haridas S."/>
            <person name="Chen C."/>
            <person name="Bauer D."/>
            <person name="Andreopoulos W."/>
            <person name="Pangilinan J."/>
            <person name="LaButti K."/>
            <person name="Riley R."/>
            <person name="Lipzen A."/>
            <person name="Clum A."/>
            <person name="Drula E."/>
            <person name="Henrissat B."/>
            <person name="Kohler A."/>
            <person name="Grigoriev I.V."/>
            <person name="Martin F.M."/>
            <person name="Hacquard S."/>
        </authorList>
    </citation>
    <scope>NUCLEOTIDE SEQUENCE</scope>
    <source>
        <strain evidence="2">MPI-SDFR-AT-0073</strain>
    </source>
</reference>
<feature type="compositionally biased region" description="Basic and acidic residues" evidence="1">
    <location>
        <begin position="515"/>
        <end position="535"/>
    </location>
</feature>
<evidence type="ECO:0000256" key="1">
    <source>
        <dbReference type="SAM" id="MobiDB-lite"/>
    </source>
</evidence>
<feature type="compositionally biased region" description="Basic and acidic residues" evidence="1">
    <location>
        <begin position="112"/>
        <end position="126"/>
    </location>
</feature>
<feature type="region of interest" description="Disordered" evidence="1">
    <location>
        <begin position="456"/>
        <end position="535"/>
    </location>
</feature>
<dbReference type="AlphaFoldDB" id="A0A9P8ZYH0"/>
<organism evidence="2 3">
    <name type="scientific">Truncatella angustata</name>
    <dbReference type="NCBI Taxonomy" id="152316"/>
    <lineage>
        <taxon>Eukaryota</taxon>
        <taxon>Fungi</taxon>
        <taxon>Dikarya</taxon>
        <taxon>Ascomycota</taxon>
        <taxon>Pezizomycotina</taxon>
        <taxon>Sordariomycetes</taxon>
        <taxon>Xylariomycetidae</taxon>
        <taxon>Amphisphaeriales</taxon>
        <taxon>Sporocadaceae</taxon>
        <taxon>Truncatella</taxon>
    </lineage>
</organism>
<proteinExistence type="predicted"/>
<name>A0A9P8ZYH0_9PEZI</name>